<dbReference type="Pfam" id="PF04082">
    <property type="entry name" value="Fungal_trans"/>
    <property type="match status" value="1"/>
</dbReference>
<dbReference type="GO" id="GO:0003677">
    <property type="term" value="F:DNA binding"/>
    <property type="evidence" value="ECO:0007669"/>
    <property type="project" value="InterPro"/>
</dbReference>
<feature type="transmembrane region" description="Helical" evidence="6">
    <location>
        <begin position="153"/>
        <end position="170"/>
    </location>
</feature>
<keyword evidence="6" id="KW-0812">Transmembrane</keyword>
<dbReference type="OrthoDB" id="5431381at2759"/>
<keyword evidence="3" id="KW-0804">Transcription</keyword>
<gene>
    <name evidence="8" type="ORF">N7469_003667</name>
</gene>
<evidence type="ECO:0000313" key="9">
    <source>
        <dbReference type="Proteomes" id="UP001147733"/>
    </source>
</evidence>
<proteinExistence type="predicted"/>
<name>A0A9W9P2Z0_PENCI</name>
<evidence type="ECO:0000256" key="5">
    <source>
        <dbReference type="SAM" id="MobiDB-lite"/>
    </source>
</evidence>
<dbReference type="RefSeq" id="XP_056501999.1">
    <property type="nucleotide sequence ID" value="XM_056642587.1"/>
</dbReference>
<comment type="caution">
    <text evidence="8">The sequence shown here is derived from an EMBL/GenBank/DDBJ whole genome shotgun (WGS) entry which is preliminary data.</text>
</comment>
<keyword evidence="6" id="KW-1133">Transmembrane helix</keyword>
<dbReference type="InterPro" id="IPR050613">
    <property type="entry name" value="Sec_Metabolite_Reg"/>
</dbReference>
<evidence type="ECO:0000256" key="3">
    <source>
        <dbReference type="ARBA" id="ARBA00023163"/>
    </source>
</evidence>
<dbReference type="AlphaFoldDB" id="A0A9W9P2Z0"/>
<accession>A0A9W9P2Z0</accession>
<keyword evidence="2" id="KW-0805">Transcription regulation</keyword>
<dbReference type="GO" id="GO:0008270">
    <property type="term" value="F:zinc ion binding"/>
    <property type="evidence" value="ECO:0007669"/>
    <property type="project" value="InterPro"/>
</dbReference>
<feature type="region of interest" description="Disordered" evidence="5">
    <location>
        <begin position="1"/>
        <end position="25"/>
    </location>
</feature>
<dbReference type="CDD" id="cd12148">
    <property type="entry name" value="fungal_TF_MHR"/>
    <property type="match status" value="1"/>
</dbReference>
<dbReference type="GeneID" id="81381754"/>
<feature type="domain" description="Xylanolytic transcriptional activator regulatory" evidence="7">
    <location>
        <begin position="268"/>
        <end position="342"/>
    </location>
</feature>
<evidence type="ECO:0000256" key="2">
    <source>
        <dbReference type="ARBA" id="ARBA00023015"/>
    </source>
</evidence>
<reference evidence="8" key="2">
    <citation type="journal article" date="2023" name="IMA Fungus">
        <title>Comparative genomic study of the Penicillium genus elucidates a diverse pangenome and 15 lateral gene transfer events.</title>
        <authorList>
            <person name="Petersen C."/>
            <person name="Sorensen T."/>
            <person name="Nielsen M.R."/>
            <person name="Sondergaard T.E."/>
            <person name="Sorensen J.L."/>
            <person name="Fitzpatrick D.A."/>
            <person name="Frisvad J.C."/>
            <person name="Nielsen K.L."/>
        </authorList>
    </citation>
    <scope>NUCLEOTIDE SEQUENCE</scope>
    <source>
        <strain evidence="8">IBT 23319</strain>
    </source>
</reference>
<comment type="subcellular location">
    <subcellularLocation>
        <location evidence="1">Nucleus</location>
    </subcellularLocation>
</comment>
<reference evidence="8" key="1">
    <citation type="submission" date="2022-11" db="EMBL/GenBank/DDBJ databases">
        <authorList>
            <person name="Petersen C."/>
        </authorList>
    </citation>
    <scope>NUCLEOTIDE SEQUENCE</scope>
    <source>
        <strain evidence="8">IBT 23319</strain>
    </source>
</reference>
<organism evidence="8 9">
    <name type="scientific">Penicillium citrinum</name>
    <dbReference type="NCBI Taxonomy" id="5077"/>
    <lineage>
        <taxon>Eukaryota</taxon>
        <taxon>Fungi</taxon>
        <taxon>Dikarya</taxon>
        <taxon>Ascomycota</taxon>
        <taxon>Pezizomycotina</taxon>
        <taxon>Eurotiomycetes</taxon>
        <taxon>Eurotiomycetidae</taxon>
        <taxon>Eurotiales</taxon>
        <taxon>Aspergillaceae</taxon>
        <taxon>Penicillium</taxon>
    </lineage>
</organism>
<evidence type="ECO:0000259" key="7">
    <source>
        <dbReference type="SMART" id="SM00906"/>
    </source>
</evidence>
<keyword evidence="4" id="KW-0539">Nucleus</keyword>
<evidence type="ECO:0000256" key="1">
    <source>
        <dbReference type="ARBA" id="ARBA00004123"/>
    </source>
</evidence>
<evidence type="ECO:0000313" key="8">
    <source>
        <dbReference type="EMBL" id="KAJ5234499.1"/>
    </source>
</evidence>
<dbReference type="EMBL" id="JAPQKT010000003">
    <property type="protein sequence ID" value="KAJ5234499.1"/>
    <property type="molecule type" value="Genomic_DNA"/>
</dbReference>
<evidence type="ECO:0000256" key="4">
    <source>
        <dbReference type="ARBA" id="ARBA00023242"/>
    </source>
</evidence>
<feature type="region of interest" description="Disordered" evidence="5">
    <location>
        <begin position="46"/>
        <end position="81"/>
    </location>
</feature>
<feature type="compositionally biased region" description="Polar residues" evidence="5">
    <location>
        <begin position="10"/>
        <end position="24"/>
    </location>
</feature>
<evidence type="ECO:0000256" key="6">
    <source>
        <dbReference type="SAM" id="Phobius"/>
    </source>
</evidence>
<dbReference type="GO" id="GO:0005634">
    <property type="term" value="C:nucleus"/>
    <property type="evidence" value="ECO:0007669"/>
    <property type="project" value="UniProtKB-SubCell"/>
</dbReference>
<keyword evidence="6" id="KW-0472">Membrane</keyword>
<dbReference type="GO" id="GO:0006351">
    <property type="term" value="P:DNA-templated transcription"/>
    <property type="evidence" value="ECO:0007669"/>
    <property type="project" value="InterPro"/>
</dbReference>
<dbReference type="SMART" id="SM00906">
    <property type="entry name" value="Fungal_trans"/>
    <property type="match status" value="1"/>
</dbReference>
<dbReference type="PANTHER" id="PTHR31001:SF49">
    <property type="entry name" value="ZN(II)2CYS6 TRANSCRIPTION FACTOR (EUROFUNG)"/>
    <property type="match status" value="1"/>
</dbReference>
<dbReference type="Proteomes" id="UP001147733">
    <property type="component" value="Unassembled WGS sequence"/>
</dbReference>
<dbReference type="InterPro" id="IPR007219">
    <property type="entry name" value="XnlR_reg_dom"/>
</dbReference>
<keyword evidence="9" id="KW-1185">Reference proteome</keyword>
<protein>
    <recommendedName>
        <fullName evidence="7">Xylanolytic transcriptional activator regulatory domain-containing protein</fullName>
    </recommendedName>
</protein>
<dbReference type="PANTHER" id="PTHR31001">
    <property type="entry name" value="UNCHARACTERIZED TRANSCRIPTIONAL REGULATORY PROTEIN"/>
    <property type="match status" value="1"/>
</dbReference>
<sequence>MREKREADTCSYQCSSPDATQTSTAEDRLAHLESLVRDLIQGSATTSTAKSSASDIQINSSYDSDPRTPAHIADSEPGTRNAGSTHWSVILDDIHGIKAALGQHDYFPESGQIGMSSASPCRRDIIIFGSANNYPMKMIISHYLPSKLEVDRLLAVYFQGEAFIIPFIHATQFQHQYRAFWEDPAASNPLWLSILFSICSAATMVLGMAGIAPTTREDAMADVRHFQEVAGKCLIRGEYHRPQQYVLEALTLYAQTINMQSLDPSREVGAIFGMILRMAYEMGYHRDPDSLGSITVFEGGMRRRFWALCKQVDLMVSFQLGLPSNICLENCDTQSPRNLVDSEFDRGYHCLASFAQ</sequence>
<feature type="transmembrane region" description="Helical" evidence="6">
    <location>
        <begin position="190"/>
        <end position="212"/>
    </location>
</feature>